<dbReference type="Proteomes" id="UP001432322">
    <property type="component" value="Unassembled WGS sequence"/>
</dbReference>
<evidence type="ECO:0000256" key="2">
    <source>
        <dbReference type="ARBA" id="ARBA00022737"/>
    </source>
</evidence>
<evidence type="ECO:0000256" key="1">
    <source>
        <dbReference type="ARBA" id="ARBA00022574"/>
    </source>
</evidence>
<evidence type="ECO:0000313" key="5">
    <source>
        <dbReference type="Proteomes" id="UP001432322"/>
    </source>
</evidence>
<evidence type="ECO:0008006" key="6">
    <source>
        <dbReference type="Google" id="ProtNLM"/>
    </source>
</evidence>
<dbReference type="Gene3D" id="2.130.10.10">
    <property type="entry name" value="YVTN repeat-like/Quinoprotein amine dehydrogenase"/>
    <property type="match status" value="1"/>
</dbReference>
<dbReference type="InterPro" id="IPR036322">
    <property type="entry name" value="WD40_repeat_dom_sf"/>
</dbReference>
<organism evidence="4 5">
    <name type="scientific">Pristionchus fissidentatus</name>
    <dbReference type="NCBI Taxonomy" id="1538716"/>
    <lineage>
        <taxon>Eukaryota</taxon>
        <taxon>Metazoa</taxon>
        <taxon>Ecdysozoa</taxon>
        <taxon>Nematoda</taxon>
        <taxon>Chromadorea</taxon>
        <taxon>Rhabditida</taxon>
        <taxon>Rhabditina</taxon>
        <taxon>Diplogasteromorpha</taxon>
        <taxon>Diplogasteroidea</taxon>
        <taxon>Neodiplogasteridae</taxon>
        <taxon>Pristionchus</taxon>
    </lineage>
</organism>
<sequence>STRKTRLPEPVKSSKKSSSKERSESKPNEKKEKEVSSKEHRSKSKDVKKDKERSSSKDKPKDKGKEKEKRSSSKSSSKDRTSKEEKSKSKRESPPPLPTPPLDPEVNTLEGGLVMCECEGQVAESPSSQRDIIHFSSPDSAKENRGSPPDAIQAKVEELNEEFGEVEEEVMEPVKEEVKYLFYPMIDQTPMMRRLQSRQGGRRPEIAKLIAQNTRVLSASERKISFSNATSANAVAVSESEKRYRILRNLIGGLERKTTVLIAQPPVKDYDFYTEMFGNSGKSQTFTQTGEDNITEESQTEQEETITKWTQHPAQANDDIGWGTEGLRAKYGHEDGDLHIFRGQSAAQSEALHKFMDTAAGVMFDLLASTRHNGEYFSMQNKSKFSFSAGFNSFQLVPTANESKITSIARSKTDEYAFLCAFYVVQSNHPSIIKRSLLVEYPLDKNAPPQRLFLAQSIANSTAYSEDGTMVFAGLQDGSIVAWDLYESATNFDHRIPWLDSKEGIALREPSFDTSFMSSILNDTRTMAIISVHVVSSSGSSIFQLCALDECGTVSTWTVERESKPSGAQGSRPGSRLMLTLSSIVRPDATVLRQSPSGYIMANCLAAMPDDQMQVLIGTDVGFIASISRGKGGGYSGPRLYKSPMHVFGEVLCIRFSPFEPKILATGLSTGSVSIHKAGQVAPLIILTPPNSSRTPVISIEWSPITSLVN</sequence>
<evidence type="ECO:0000256" key="3">
    <source>
        <dbReference type="SAM" id="MobiDB-lite"/>
    </source>
</evidence>
<dbReference type="PANTHER" id="PTHR16022:SF0">
    <property type="entry name" value="CYTOPLASMIC DYNEIN 2 INTERMEDIATE CHAIN 1"/>
    <property type="match status" value="1"/>
</dbReference>
<protein>
    <recommendedName>
        <fullName evidence="6">WD40 domain-containing protein</fullName>
    </recommendedName>
</protein>
<keyword evidence="2" id="KW-0677">Repeat</keyword>
<dbReference type="GO" id="GO:0005868">
    <property type="term" value="C:cytoplasmic dynein complex"/>
    <property type="evidence" value="ECO:0007669"/>
    <property type="project" value="InterPro"/>
</dbReference>
<feature type="non-terminal residue" evidence="4">
    <location>
        <position position="1"/>
    </location>
</feature>
<evidence type="ECO:0000313" key="4">
    <source>
        <dbReference type="EMBL" id="GMT18542.1"/>
    </source>
</evidence>
<comment type="caution">
    <text evidence="4">The sequence shown here is derived from an EMBL/GenBank/DDBJ whole genome shotgun (WGS) entry which is preliminary data.</text>
</comment>
<dbReference type="InterPro" id="IPR042505">
    <property type="entry name" value="DYNC2I1"/>
</dbReference>
<dbReference type="GO" id="GO:0005929">
    <property type="term" value="C:cilium"/>
    <property type="evidence" value="ECO:0007669"/>
    <property type="project" value="GOC"/>
</dbReference>
<proteinExistence type="predicted"/>
<gene>
    <name evidence="4" type="ORF">PFISCL1PPCAC_9839</name>
</gene>
<feature type="compositionally biased region" description="Basic and acidic residues" evidence="3">
    <location>
        <begin position="18"/>
        <end position="93"/>
    </location>
</feature>
<reference evidence="4" key="1">
    <citation type="submission" date="2023-10" db="EMBL/GenBank/DDBJ databases">
        <title>Genome assembly of Pristionchus species.</title>
        <authorList>
            <person name="Yoshida K."/>
            <person name="Sommer R.J."/>
        </authorList>
    </citation>
    <scope>NUCLEOTIDE SEQUENCE</scope>
    <source>
        <strain evidence="4">RS5133</strain>
    </source>
</reference>
<dbReference type="InterPro" id="IPR019775">
    <property type="entry name" value="WD40_repeat_CS"/>
</dbReference>
<accession>A0AAV5VII2</accession>
<feature type="region of interest" description="Disordered" evidence="3">
    <location>
        <begin position="1"/>
        <end position="108"/>
    </location>
</feature>
<dbReference type="GO" id="GO:0045503">
    <property type="term" value="F:dynein light chain binding"/>
    <property type="evidence" value="ECO:0007669"/>
    <property type="project" value="InterPro"/>
</dbReference>
<dbReference type="SMART" id="SM00320">
    <property type="entry name" value="WD40"/>
    <property type="match status" value="2"/>
</dbReference>
<dbReference type="EMBL" id="BTSY01000003">
    <property type="protein sequence ID" value="GMT18542.1"/>
    <property type="molecule type" value="Genomic_DNA"/>
</dbReference>
<name>A0AAV5VII2_9BILA</name>
<dbReference type="GO" id="GO:0045504">
    <property type="term" value="F:dynein heavy chain binding"/>
    <property type="evidence" value="ECO:0007669"/>
    <property type="project" value="InterPro"/>
</dbReference>
<dbReference type="PROSITE" id="PS00678">
    <property type="entry name" value="WD_REPEATS_1"/>
    <property type="match status" value="1"/>
</dbReference>
<dbReference type="InterPro" id="IPR001680">
    <property type="entry name" value="WD40_rpt"/>
</dbReference>
<dbReference type="PANTHER" id="PTHR16022">
    <property type="entry name" value="WD REPEAT DOMAIN 60"/>
    <property type="match status" value="1"/>
</dbReference>
<dbReference type="SUPFAM" id="SSF50978">
    <property type="entry name" value="WD40 repeat-like"/>
    <property type="match status" value="1"/>
</dbReference>
<dbReference type="InterPro" id="IPR015943">
    <property type="entry name" value="WD40/YVTN_repeat-like_dom_sf"/>
</dbReference>
<feature type="region of interest" description="Disordered" evidence="3">
    <location>
        <begin position="121"/>
        <end position="150"/>
    </location>
</feature>
<dbReference type="AlphaFoldDB" id="A0AAV5VII2"/>
<keyword evidence="5" id="KW-1185">Reference proteome</keyword>
<dbReference type="GO" id="GO:0042073">
    <property type="term" value="P:intraciliary transport"/>
    <property type="evidence" value="ECO:0007669"/>
    <property type="project" value="InterPro"/>
</dbReference>
<feature type="compositionally biased region" description="Pro residues" evidence="3">
    <location>
        <begin position="94"/>
        <end position="103"/>
    </location>
</feature>
<keyword evidence="1" id="KW-0853">WD repeat</keyword>